<accession>A0A9J5Y9N7</accession>
<evidence type="ECO:0000313" key="2">
    <source>
        <dbReference type="Proteomes" id="UP000824120"/>
    </source>
</evidence>
<proteinExistence type="predicted"/>
<reference evidence="1 2" key="1">
    <citation type="submission" date="2020-09" db="EMBL/GenBank/DDBJ databases">
        <title>De no assembly of potato wild relative species, Solanum commersonii.</title>
        <authorList>
            <person name="Cho K."/>
        </authorList>
    </citation>
    <scope>NUCLEOTIDE SEQUENCE [LARGE SCALE GENOMIC DNA]</scope>
    <source>
        <strain evidence="1">LZ3.2</strain>
        <tissue evidence="1">Leaf</tissue>
    </source>
</reference>
<protein>
    <submittedName>
        <fullName evidence="1">Uncharacterized protein</fullName>
    </submittedName>
</protein>
<dbReference type="EMBL" id="JACXVP010000007">
    <property type="protein sequence ID" value="KAG5596256.1"/>
    <property type="molecule type" value="Genomic_DNA"/>
</dbReference>
<dbReference type="Proteomes" id="UP000824120">
    <property type="component" value="Chromosome 7"/>
</dbReference>
<evidence type="ECO:0000313" key="1">
    <source>
        <dbReference type="EMBL" id="KAG5596256.1"/>
    </source>
</evidence>
<comment type="caution">
    <text evidence="1">The sequence shown here is derived from an EMBL/GenBank/DDBJ whole genome shotgun (WGS) entry which is preliminary data.</text>
</comment>
<keyword evidence="2" id="KW-1185">Reference proteome</keyword>
<name>A0A9J5Y9N7_SOLCO</name>
<sequence>MHSSSPQQHAHAKPQLGALSFYFATGIMKEYCKKKQKHAIQKVNIAKMLTRKRWHHPLAATMNKNEKLATRYPLLISETKSQDVVISIPAYFMSLFPIPSTVSTLVRARTTNQGLPTGWNKW</sequence>
<organism evidence="1 2">
    <name type="scientific">Solanum commersonii</name>
    <name type="common">Commerson's wild potato</name>
    <name type="synonym">Commerson's nightshade</name>
    <dbReference type="NCBI Taxonomy" id="4109"/>
    <lineage>
        <taxon>Eukaryota</taxon>
        <taxon>Viridiplantae</taxon>
        <taxon>Streptophyta</taxon>
        <taxon>Embryophyta</taxon>
        <taxon>Tracheophyta</taxon>
        <taxon>Spermatophyta</taxon>
        <taxon>Magnoliopsida</taxon>
        <taxon>eudicotyledons</taxon>
        <taxon>Gunneridae</taxon>
        <taxon>Pentapetalae</taxon>
        <taxon>asterids</taxon>
        <taxon>lamiids</taxon>
        <taxon>Solanales</taxon>
        <taxon>Solanaceae</taxon>
        <taxon>Solanoideae</taxon>
        <taxon>Solaneae</taxon>
        <taxon>Solanum</taxon>
    </lineage>
</organism>
<dbReference type="AlphaFoldDB" id="A0A9J5Y9N7"/>
<gene>
    <name evidence="1" type="ORF">H5410_037488</name>
</gene>